<keyword evidence="3" id="KW-1185">Reference proteome</keyword>
<protein>
    <recommendedName>
        <fullName evidence="1">Thoeris anti-defense 2-like domain-containing protein</fullName>
    </recommendedName>
</protein>
<comment type="caution">
    <text evidence="2">The sequence shown here is derived from an EMBL/GenBank/DDBJ whole genome shotgun (WGS) entry which is preliminary data.</text>
</comment>
<proteinExistence type="predicted"/>
<name>A0A8J3ZL02_9ACTN</name>
<dbReference type="AlphaFoldDB" id="A0A8J3ZL02"/>
<feature type="domain" description="Thoeris anti-defense 2-like" evidence="1">
    <location>
        <begin position="1"/>
        <end position="89"/>
    </location>
</feature>
<evidence type="ECO:0000313" key="3">
    <source>
        <dbReference type="Proteomes" id="UP000635606"/>
    </source>
</evidence>
<dbReference type="EMBL" id="BOPH01000017">
    <property type="protein sequence ID" value="GIJ66259.1"/>
    <property type="molecule type" value="Genomic_DNA"/>
</dbReference>
<evidence type="ECO:0000313" key="2">
    <source>
        <dbReference type="EMBL" id="GIJ66259.1"/>
    </source>
</evidence>
<dbReference type="InterPro" id="IPR021361">
    <property type="entry name" value="Tad2-like_dom"/>
</dbReference>
<sequence length="89" mass="9822">MDFSAALHRLKLGKRLSREGWNGNDMFVVHQAGYPDGIPINANTARATGIEPGTVCAFRPYLMMRTAQGDFVPWVASQTDLLADDWIAV</sequence>
<dbReference type="Pfam" id="PF11195">
    <property type="entry name" value="Tad2-like"/>
    <property type="match status" value="1"/>
</dbReference>
<organism evidence="2 3">
    <name type="scientific">Virgisporangium ochraceum</name>
    <dbReference type="NCBI Taxonomy" id="65505"/>
    <lineage>
        <taxon>Bacteria</taxon>
        <taxon>Bacillati</taxon>
        <taxon>Actinomycetota</taxon>
        <taxon>Actinomycetes</taxon>
        <taxon>Micromonosporales</taxon>
        <taxon>Micromonosporaceae</taxon>
        <taxon>Virgisporangium</taxon>
    </lineage>
</organism>
<dbReference type="RefSeq" id="WP_239159981.1">
    <property type="nucleotide sequence ID" value="NZ_BOPH01000017.1"/>
</dbReference>
<gene>
    <name evidence="2" type="ORF">Voc01_011760</name>
</gene>
<accession>A0A8J3ZL02</accession>
<dbReference type="Proteomes" id="UP000635606">
    <property type="component" value="Unassembled WGS sequence"/>
</dbReference>
<reference evidence="2" key="1">
    <citation type="submission" date="2021-01" db="EMBL/GenBank/DDBJ databases">
        <title>Whole genome shotgun sequence of Virgisporangium ochraceum NBRC 16418.</title>
        <authorList>
            <person name="Komaki H."/>
            <person name="Tamura T."/>
        </authorList>
    </citation>
    <scope>NUCLEOTIDE SEQUENCE</scope>
    <source>
        <strain evidence="2">NBRC 16418</strain>
    </source>
</reference>
<evidence type="ECO:0000259" key="1">
    <source>
        <dbReference type="Pfam" id="PF11195"/>
    </source>
</evidence>